<protein>
    <submittedName>
        <fullName evidence="2">Uncharacterized protein</fullName>
    </submittedName>
</protein>
<reference evidence="2 3" key="1">
    <citation type="submission" date="2020-02" db="EMBL/GenBank/DDBJ databases">
        <authorList>
            <person name="Ma Q."/>
            <person name="Huang Y."/>
            <person name="Song X."/>
            <person name="Pei D."/>
        </authorList>
    </citation>
    <scope>NUCLEOTIDE SEQUENCE [LARGE SCALE GENOMIC DNA]</scope>
    <source>
        <strain evidence="2">Sxm20200214</strain>
        <tissue evidence="2">Leaf</tissue>
    </source>
</reference>
<dbReference type="OrthoDB" id="1106656at2759"/>
<feature type="compositionally biased region" description="Basic and acidic residues" evidence="1">
    <location>
        <begin position="84"/>
        <end position="108"/>
    </location>
</feature>
<dbReference type="AlphaFoldDB" id="A0A8X7TMC0"/>
<proteinExistence type="predicted"/>
<name>A0A8X7TMC0_BRACI</name>
<evidence type="ECO:0000313" key="2">
    <source>
        <dbReference type="EMBL" id="KAG2247187.1"/>
    </source>
</evidence>
<keyword evidence="3" id="KW-1185">Reference proteome</keyword>
<evidence type="ECO:0000256" key="1">
    <source>
        <dbReference type="SAM" id="MobiDB-lite"/>
    </source>
</evidence>
<feature type="region of interest" description="Disordered" evidence="1">
    <location>
        <begin position="84"/>
        <end position="111"/>
    </location>
</feature>
<comment type="caution">
    <text evidence="2">The sequence shown here is derived from an EMBL/GenBank/DDBJ whole genome shotgun (WGS) entry which is preliminary data.</text>
</comment>
<dbReference type="Proteomes" id="UP000886595">
    <property type="component" value="Unassembled WGS sequence"/>
</dbReference>
<sequence>MALDEFNKSYKMRKFLMKSTGISFDLVTSMIYASPAWWNNHEAGYRITKSFNRETPKFWDVIVRCFALHDVYSQPQYYVRQRRQETMNEGRADDSTHGNSDFKGDDNSRPSNEFTYETVGINIGRGGRHGVVHILVAEEGVDFIDQVEAHELMLEVVHEEVVENNYLRQQCKTLSVVLEIFNDKVYNNFFLVLSTKTIMMNRKRRKRCSLIYKLQNIQNFIGNVLIHSKSY</sequence>
<evidence type="ECO:0000313" key="3">
    <source>
        <dbReference type="Proteomes" id="UP000886595"/>
    </source>
</evidence>
<gene>
    <name evidence="2" type="ORF">Bca52824_086815</name>
</gene>
<accession>A0A8X7TMC0</accession>
<organism evidence="2 3">
    <name type="scientific">Brassica carinata</name>
    <name type="common">Ethiopian mustard</name>
    <name type="synonym">Abyssinian cabbage</name>
    <dbReference type="NCBI Taxonomy" id="52824"/>
    <lineage>
        <taxon>Eukaryota</taxon>
        <taxon>Viridiplantae</taxon>
        <taxon>Streptophyta</taxon>
        <taxon>Embryophyta</taxon>
        <taxon>Tracheophyta</taxon>
        <taxon>Spermatophyta</taxon>
        <taxon>Magnoliopsida</taxon>
        <taxon>eudicotyledons</taxon>
        <taxon>Gunneridae</taxon>
        <taxon>Pentapetalae</taxon>
        <taxon>rosids</taxon>
        <taxon>malvids</taxon>
        <taxon>Brassicales</taxon>
        <taxon>Brassicaceae</taxon>
        <taxon>Brassiceae</taxon>
        <taxon>Brassica</taxon>
    </lineage>
</organism>
<dbReference type="EMBL" id="JAAMPC010000017">
    <property type="protein sequence ID" value="KAG2247187.1"/>
    <property type="molecule type" value="Genomic_DNA"/>
</dbReference>